<evidence type="ECO:0000313" key="2">
    <source>
        <dbReference type="Proteomes" id="UP000017170"/>
    </source>
</evidence>
<evidence type="ECO:0000313" key="1">
    <source>
        <dbReference type="EMBL" id="ERN55097.1"/>
    </source>
</evidence>
<accession>U6SUN0</accession>
<dbReference type="EMBL" id="ATAE01000003">
    <property type="protein sequence ID" value="ERN55097.1"/>
    <property type="molecule type" value="Genomic_DNA"/>
</dbReference>
<comment type="caution">
    <text evidence="1">The sequence shown here is derived from an EMBL/GenBank/DDBJ whole genome shotgun (WGS) entry which is preliminary data.</text>
</comment>
<reference evidence="1 2" key="1">
    <citation type="journal article" date="2013" name="Genome Announc.">
        <title>Genome Sequence of the Extreme Obligate Alkaliphile Bacillus marmarensis Strain DSM 21297.</title>
        <authorList>
            <person name="Wernick D.G."/>
            <person name="Choi K.Y."/>
            <person name="Tat C.A."/>
            <person name="Lafontaine Rivera J.G."/>
            <person name="Liao J.C."/>
        </authorList>
    </citation>
    <scope>NUCLEOTIDE SEQUENCE [LARGE SCALE GENOMIC DNA]</scope>
    <source>
        <strain evidence="1 2">DSM 21297</strain>
    </source>
</reference>
<dbReference type="Proteomes" id="UP000017170">
    <property type="component" value="Unassembled WGS sequence"/>
</dbReference>
<sequence length="30" mass="3527">MDVLNGFKVILFQGKLRMVEIFKDEKLLVC</sequence>
<proteinExistence type="predicted"/>
<keyword evidence="2" id="KW-1185">Reference proteome</keyword>
<organism evidence="1 2">
    <name type="scientific">Alkalihalophilus marmarensis DSM 21297</name>
    <dbReference type="NCBI Taxonomy" id="1188261"/>
    <lineage>
        <taxon>Bacteria</taxon>
        <taxon>Bacillati</taxon>
        <taxon>Bacillota</taxon>
        <taxon>Bacilli</taxon>
        <taxon>Bacillales</taxon>
        <taxon>Bacillaceae</taxon>
        <taxon>Alkalihalophilus</taxon>
    </lineage>
</organism>
<protein>
    <submittedName>
        <fullName evidence="1">Uncharacterized protein</fullName>
    </submittedName>
</protein>
<name>U6SUN0_9BACI</name>
<gene>
    <name evidence="1" type="ORF">A33I_03920</name>
</gene>
<dbReference type="AlphaFoldDB" id="U6SUN0"/>